<dbReference type="InterPro" id="IPR052336">
    <property type="entry name" value="MlaD_Phospholipid_Transporter"/>
</dbReference>
<dbReference type="InterPro" id="IPR003399">
    <property type="entry name" value="Mce/MlaD"/>
</dbReference>
<feature type="domain" description="Mce/MlaD" evidence="2">
    <location>
        <begin position="30"/>
        <end position="103"/>
    </location>
</feature>
<feature type="chain" id="PRO_5047202118" evidence="1">
    <location>
        <begin position="28"/>
        <end position="357"/>
    </location>
</feature>
<dbReference type="EMBL" id="BAABJP010000020">
    <property type="protein sequence ID" value="GAA5160366.1"/>
    <property type="molecule type" value="Genomic_DNA"/>
</dbReference>
<keyword evidence="5" id="KW-1185">Reference proteome</keyword>
<dbReference type="PROSITE" id="PS51257">
    <property type="entry name" value="PROKAR_LIPOPROTEIN"/>
    <property type="match status" value="1"/>
</dbReference>
<organism evidence="4 5">
    <name type="scientific">Pseudonocardia eucalypti</name>
    <dbReference type="NCBI Taxonomy" id="648755"/>
    <lineage>
        <taxon>Bacteria</taxon>
        <taxon>Bacillati</taxon>
        <taxon>Actinomycetota</taxon>
        <taxon>Actinomycetes</taxon>
        <taxon>Pseudonocardiales</taxon>
        <taxon>Pseudonocardiaceae</taxon>
        <taxon>Pseudonocardia</taxon>
    </lineage>
</organism>
<comment type="caution">
    <text evidence="4">The sequence shown here is derived from an EMBL/GenBank/DDBJ whole genome shotgun (WGS) entry which is preliminary data.</text>
</comment>
<evidence type="ECO:0000259" key="3">
    <source>
        <dbReference type="Pfam" id="PF11887"/>
    </source>
</evidence>
<name>A0ABP9QEY4_9PSEU</name>
<dbReference type="Pfam" id="PF02470">
    <property type="entry name" value="MlaD"/>
    <property type="match status" value="1"/>
</dbReference>
<proteinExistence type="predicted"/>
<dbReference type="InterPro" id="IPR024516">
    <property type="entry name" value="Mce_C"/>
</dbReference>
<gene>
    <name evidence="4" type="ORF">GCM10023321_42900</name>
</gene>
<dbReference type="NCBIfam" id="TIGR00996">
    <property type="entry name" value="Mtu_fam_mce"/>
    <property type="match status" value="1"/>
</dbReference>
<protein>
    <submittedName>
        <fullName evidence="4">MCE family protein</fullName>
    </submittedName>
</protein>
<feature type="signal peptide" evidence="1">
    <location>
        <begin position="1"/>
        <end position="27"/>
    </location>
</feature>
<evidence type="ECO:0000313" key="5">
    <source>
        <dbReference type="Proteomes" id="UP001428817"/>
    </source>
</evidence>
<evidence type="ECO:0000313" key="4">
    <source>
        <dbReference type="EMBL" id="GAA5160366.1"/>
    </source>
</evidence>
<dbReference type="InterPro" id="IPR005693">
    <property type="entry name" value="Mce"/>
</dbReference>
<reference evidence="5" key="1">
    <citation type="journal article" date="2019" name="Int. J. Syst. Evol. Microbiol.">
        <title>The Global Catalogue of Microorganisms (GCM) 10K type strain sequencing project: providing services to taxonomists for standard genome sequencing and annotation.</title>
        <authorList>
            <consortium name="The Broad Institute Genomics Platform"/>
            <consortium name="The Broad Institute Genome Sequencing Center for Infectious Disease"/>
            <person name="Wu L."/>
            <person name="Ma J."/>
        </authorList>
    </citation>
    <scope>NUCLEOTIDE SEQUENCE [LARGE SCALE GENOMIC DNA]</scope>
    <source>
        <strain evidence="5">JCM 18303</strain>
    </source>
</reference>
<evidence type="ECO:0000256" key="1">
    <source>
        <dbReference type="SAM" id="SignalP"/>
    </source>
</evidence>
<keyword evidence="1" id="KW-0732">Signal</keyword>
<evidence type="ECO:0000259" key="2">
    <source>
        <dbReference type="Pfam" id="PF02470"/>
    </source>
</evidence>
<sequence length="357" mass="37848">MRTLRRTALALVALLTVLGTVSCGVGAGPTKISAQLSDSVGLYPGNDVAVLGIKVGSVTAVHPAGRYVLVEMAVDPEIKIPADAMVVTLSPSVVTDRRVELTPVYRGGPTMRDGALIPIERTRTPVEIDRVFAAADKLAAELTKDKDTTRALNGALATSADLVRGNGDKFNHALKGVADSVGVLSDNRDQLVNLMRNGEHLTAVAARNDQVIRSVTGNLNQAAALFDQQGPNLVRVLDDLTDVLDRTEHLLKEHRSKFNTSVDNLQVTVGTLANRKRELQESLDVLPLLLQNLGNAIDTKAGGARVHISIFQPILDTELAKGLCARFPLPLFCPTPGGLAGAGMPDLAGLFLGGRSR</sequence>
<dbReference type="Proteomes" id="UP001428817">
    <property type="component" value="Unassembled WGS sequence"/>
</dbReference>
<dbReference type="PANTHER" id="PTHR33371:SF4">
    <property type="entry name" value="INTERMEMBRANE PHOSPHOLIPID TRANSPORT SYSTEM BINDING PROTEIN MLAD"/>
    <property type="match status" value="1"/>
</dbReference>
<dbReference type="Pfam" id="PF11887">
    <property type="entry name" value="Mce4_CUP1"/>
    <property type="match status" value="1"/>
</dbReference>
<accession>A0ABP9QEY4</accession>
<feature type="domain" description="Mammalian cell entry C-terminal" evidence="3">
    <location>
        <begin position="111"/>
        <end position="287"/>
    </location>
</feature>
<dbReference type="RefSeq" id="WP_185060352.1">
    <property type="nucleotide sequence ID" value="NZ_BAABJP010000020.1"/>
</dbReference>
<dbReference type="PANTHER" id="PTHR33371">
    <property type="entry name" value="INTERMEMBRANE PHOSPHOLIPID TRANSPORT SYSTEM BINDING PROTEIN MLAD-RELATED"/>
    <property type="match status" value="1"/>
</dbReference>